<protein>
    <recommendedName>
        <fullName evidence="8">Replication gene A protein-like domain-containing protein</fullName>
    </recommendedName>
</protein>
<keyword evidence="3" id="KW-0235">DNA replication</keyword>
<evidence type="ECO:0000256" key="7">
    <source>
        <dbReference type="SAM" id="MobiDB-lite"/>
    </source>
</evidence>
<dbReference type="GO" id="GO:0004519">
    <property type="term" value="F:endonuclease activity"/>
    <property type="evidence" value="ECO:0007669"/>
    <property type="project" value="UniProtKB-KW"/>
</dbReference>
<keyword evidence="6" id="KW-0378">Hydrolase</keyword>
<dbReference type="AlphaFoldDB" id="A0A376A9J2"/>
<dbReference type="GO" id="GO:0016787">
    <property type="term" value="F:hydrolase activity"/>
    <property type="evidence" value="ECO:0007669"/>
    <property type="project" value="UniProtKB-KW"/>
</dbReference>
<evidence type="ECO:0000256" key="2">
    <source>
        <dbReference type="ARBA" id="ARBA00009260"/>
    </source>
</evidence>
<reference evidence="10" key="1">
    <citation type="submission" date="2018-07" db="EMBL/GenBank/DDBJ databases">
        <authorList>
            <person name="Peiro R."/>
            <person name="Begona"/>
            <person name="Cbmso G."/>
            <person name="Lopez M."/>
            <person name="Gonzalez S."/>
        </authorList>
    </citation>
    <scope>NUCLEOTIDE SEQUENCE [LARGE SCALE GENOMIC DNA]</scope>
</reference>
<sequence>MTARLGHNPADETPHSVTKKCQHYSPKGCDEANSQTSLHLGVDDVHGPQPFIDAFADSDAPHCGPGAQPKAPGIAASKKKRKSPQSNLKKYRHAMDALVQGVEYDPGYRRPDKKIAWIFEIIERFQLVPDHSKAFGFPRLSDGEIETAYAALVSYGTSTILAFENALSRIEGHERLLHLCWLARDILKLPRAVFDLISMSDDEILSLSSRQSRNIRDLHSGLYARLEETDQIVFDNFNETWDFLRVHHMLPLNEAHIVESLKAFSTEHRIRILKQKRKECSLWLSQVLELVGDHKGRMSKKFVSDAELSAYSHSQMAQEEWATRHELVDHKRDVRVSMYTVTSTKKKSQLSQFYAIAKGIEQIATEAGWDYAMLTLTLPGEWHSARTGKAGGRKSEWNMATPLEAARELQNRWNSVSTRLKQILGKNGLGFSMKEPHADGTAHMHAMICAPKKVLIRVREYMIDYASREGDEDVSLIPRGVFENTKKTNSDGNIVYQTILTDFLAWKPQGADLKDGKKASSPASYMFKYLSKGLLNADVSAWKSCVAVRQISWINFGRGFVAKWQACYQSSKAEDDFGQTDVAQACGAMSRRDWGNALSLILGLGCAKPDFICPVKEGQRLYTATEQRVNQYQEERIILTGFATVEDGEFLSHRSRHNWTMEKVSATAVNDAMKDPKLKAARDLTAEQLLADIMKLPEAET</sequence>
<keyword evidence="10" id="KW-1185">Reference proteome</keyword>
<dbReference type="InterPro" id="IPR008766">
    <property type="entry name" value="Replication_gene_A-like"/>
</dbReference>
<keyword evidence="5" id="KW-0255">Endonuclease</keyword>
<evidence type="ECO:0000256" key="6">
    <source>
        <dbReference type="ARBA" id="ARBA00022801"/>
    </source>
</evidence>
<evidence type="ECO:0000313" key="9">
    <source>
        <dbReference type="EMBL" id="SSC64531.1"/>
    </source>
</evidence>
<evidence type="ECO:0000259" key="8">
    <source>
        <dbReference type="Pfam" id="PF05840"/>
    </source>
</evidence>
<evidence type="ECO:0000256" key="1">
    <source>
        <dbReference type="ARBA" id="ARBA00003293"/>
    </source>
</evidence>
<dbReference type="EMBL" id="UEYP01000011">
    <property type="protein sequence ID" value="SSC64531.1"/>
    <property type="molecule type" value="Genomic_DNA"/>
</dbReference>
<dbReference type="Pfam" id="PF05840">
    <property type="entry name" value="Phage_GPA"/>
    <property type="match status" value="1"/>
</dbReference>
<evidence type="ECO:0000256" key="4">
    <source>
        <dbReference type="ARBA" id="ARBA00022722"/>
    </source>
</evidence>
<name>A0A376A9J2_9HYPH</name>
<evidence type="ECO:0000256" key="5">
    <source>
        <dbReference type="ARBA" id="ARBA00022759"/>
    </source>
</evidence>
<dbReference type="RefSeq" id="WP_147294016.1">
    <property type="nucleotide sequence ID" value="NZ_UEYP01000011.1"/>
</dbReference>
<evidence type="ECO:0000313" key="10">
    <source>
        <dbReference type="Proteomes" id="UP000254764"/>
    </source>
</evidence>
<feature type="region of interest" description="Disordered" evidence="7">
    <location>
        <begin position="57"/>
        <end position="87"/>
    </location>
</feature>
<accession>A0A376A9J2</accession>
<comment type="function">
    <text evidence="1">Possible endonuclease which induces a single-strand cut and initiates DNA replication.</text>
</comment>
<feature type="region of interest" description="Disordered" evidence="7">
    <location>
        <begin position="1"/>
        <end position="30"/>
    </location>
</feature>
<feature type="domain" description="Replication gene A protein-like" evidence="8">
    <location>
        <begin position="281"/>
        <end position="473"/>
    </location>
</feature>
<organism evidence="9 10">
    <name type="scientific">Ciceribacter selenitireducens ATCC BAA-1503</name>
    <dbReference type="NCBI Taxonomy" id="1336235"/>
    <lineage>
        <taxon>Bacteria</taxon>
        <taxon>Pseudomonadati</taxon>
        <taxon>Pseudomonadota</taxon>
        <taxon>Alphaproteobacteria</taxon>
        <taxon>Hyphomicrobiales</taxon>
        <taxon>Rhizobiaceae</taxon>
        <taxon>Ciceribacter</taxon>
    </lineage>
</organism>
<dbReference type="Proteomes" id="UP000254764">
    <property type="component" value="Unassembled WGS sequence"/>
</dbReference>
<evidence type="ECO:0000256" key="3">
    <source>
        <dbReference type="ARBA" id="ARBA00022705"/>
    </source>
</evidence>
<proteinExistence type="inferred from homology"/>
<keyword evidence="4" id="KW-0540">Nuclease</keyword>
<comment type="similarity">
    <text evidence="2">Belongs to the phage GPA family.</text>
</comment>
<dbReference type="OrthoDB" id="7227493at2"/>
<dbReference type="GO" id="GO:0006260">
    <property type="term" value="P:DNA replication"/>
    <property type="evidence" value="ECO:0007669"/>
    <property type="project" value="UniProtKB-KW"/>
</dbReference>
<gene>
    <name evidence="9" type="ORF">RHIZ70_239</name>
</gene>